<dbReference type="EMBL" id="CP157355">
    <property type="protein sequence ID" value="XBM01714.1"/>
    <property type="molecule type" value="Genomic_DNA"/>
</dbReference>
<feature type="active site" evidence="11">
    <location>
        <position position="159"/>
    </location>
</feature>
<proteinExistence type="inferred from homology"/>
<evidence type="ECO:0000256" key="5">
    <source>
        <dbReference type="ARBA" id="ARBA00022618"/>
    </source>
</evidence>
<feature type="active site" evidence="11">
    <location>
        <position position="259"/>
    </location>
</feature>
<reference evidence="14" key="1">
    <citation type="submission" date="2024-05" db="EMBL/GenBank/DDBJ databases">
        <authorList>
            <person name="Yang L."/>
            <person name="Pan L."/>
        </authorList>
    </citation>
    <scope>NUCLEOTIDE SEQUENCE</scope>
    <source>
        <strain evidence="14">FCG-7</strain>
    </source>
</reference>
<dbReference type="PANTHER" id="PTHR30349">
    <property type="entry name" value="PHAGE INTEGRASE-RELATED"/>
    <property type="match status" value="1"/>
</dbReference>
<organism evidence="14">
    <name type="scientific">Chitinibacter mangrovi</name>
    <dbReference type="NCBI Taxonomy" id="3153927"/>
    <lineage>
        <taxon>Bacteria</taxon>
        <taxon>Pseudomonadati</taxon>
        <taxon>Pseudomonadota</taxon>
        <taxon>Betaproteobacteria</taxon>
        <taxon>Neisseriales</taxon>
        <taxon>Chitinibacteraceae</taxon>
        <taxon>Chitinibacter</taxon>
    </lineage>
</organism>
<dbReference type="GO" id="GO:0003677">
    <property type="term" value="F:DNA binding"/>
    <property type="evidence" value="ECO:0007669"/>
    <property type="project" value="UniProtKB-UniRule"/>
</dbReference>
<keyword evidence="4 11" id="KW-0963">Cytoplasm</keyword>
<feature type="active site" description="O-(3'-phospho-DNA)-tyrosine intermediate" evidence="11">
    <location>
        <position position="291"/>
    </location>
</feature>
<dbReference type="PROSITE" id="PS51900">
    <property type="entry name" value="CB"/>
    <property type="match status" value="1"/>
</dbReference>
<dbReference type="PANTHER" id="PTHR30349:SF90">
    <property type="entry name" value="TYROSINE RECOMBINASE XERD"/>
    <property type="match status" value="1"/>
</dbReference>
<sequence>MSDLALPPAALAQSEEALIDRFLDGIWLGDGLAQNTIDSYRCDLLIWAGWLQNERQKTLWLADRDDVQAFLARQARDLKAASLARRMASLRKFYRYWIAQEMLSLDPCAQLVSPKRVRPLPKSLSENSIEALLDAPNLEEAAGVRDRAMLELMYATGLRVTELVTLPIAQVYLRERYLHVTNGKGGKQRLVPLGEVAADWVARYAREARPLLLNSPSQACLFVNQRGEAMTRQGCWFIIKQYATQAGIAPELLSPHVLRHAFATHLLNHGADLRVVQTLLGHSDITTTQIYTQIAAERLKTLHQEHHPRG</sequence>
<keyword evidence="8 11" id="KW-0238">DNA-binding</keyword>
<dbReference type="PROSITE" id="PS51898">
    <property type="entry name" value="TYR_RECOMBINASE"/>
    <property type="match status" value="1"/>
</dbReference>
<dbReference type="Pfam" id="PF02899">
    <property type="entry name" value="Phage_int_SAM_1"/>
    <property type="match status" value="1"/>
</dbReference>
<dbReference type="SUPFAM" id="SSF47823">
    <property type="entry name" value="lambda integrase-like, N-terminal domain"/>
    <property type="match status" value="1"/>
</dbReference>
<dbReference type="RefSeq" id="WP_348945988.1">
    <property type="nucleotide sequence ID" value="NZ_CP157355.1"/>
</dbReference>
<dbReference type="GO" id="GO:0009037">
    <property type="term" value="F:tyrosine-based site-specific recombinase activity"/>
    <property type="evidence" value="ECO:0007669"/>
    <property type="project" value="UniProtKB-UniRule"/>
</dbReference>
<evidence type="ECO:0000256" key="6">
    <source>
        <dbReference type="ARBA" id="ARBA00022829"/>
    </source>
</evidence>
<feature type="active site" evidence="11">
    <location>
        <position position="282"/>
    </location>
</feature>
<dbReference type="HAMAP" id="MF_01807">
    <property type="entry name" value="Recomb_XerD"/>
    <property type="match status" value="1"/>
</dbReference>
<dbReference type="Gene3D" id="1.10.443.10">
    <property type="entry name" value="Intergrase catalytic core"/>
    <property type="match status" value="1"/>
</dbReference>
<keyword evidence="5 11" id="KW-0132">Cell division</keyword>
<dbReference type="NCBIfam" id="TIGR02225">
    <property type="entry name" value="recomb_XerD"/>
    <property type="match status" value="1"/>
</dbReference>
<dbReference type="SUPFAM" id="SSF56349">
    <property type="entry name" value="DNA breaking-rejoining enzymes"/>
    <property type="match status" value="1"/>
</dbReference>
<dbReference type="Gene3D" id="1.10.150.130">
    <property type="match status" value="1"/>
</dbReference>
<evidence type="ECO:0000256" key="11">
    <source>
        <dbReference type="HAMAP-Rule" id="MF_01807"/>
    </source>
</evidence>
<keyword evidence="7 11" id="KW-0229">DNA integration</keyword>
<dbReference type="InterPro" id="IPR050090">
    <property type="entry name" value="Tyrosine_recombinase_XerCD"/>
</dbReference>
<feature type="active site" evidence="11">
    <location>
        <position position="184"/>
    </location>
</feature>
<dbReference type="KEGG" id="cmav:ABHF33_05390"/>
<dbReference type="GO" id="GO:0006313">
    <property type="term" value="P:DNA transposition"/>
    <property type="evidence" value="ECO:0007669"/>
    <property type="project" value="UniProtKB-UniRule"/>
</dbReference>
<evidence type="ECO:0000259" key="13">
    <source>
        <dbReference type="PROSITE" id="PS51900"/>
    </source>
</evidence>
<evidence type="ECO:0000256" key="9">
    <source>
        <dbReference type="ARBA" id="ARBA00023172"/>
    </source>
</evidence>
<dbReference type="InterPro" id="IPR010998">
    <property type="entry name" value="Integrase_recombinase_N"/>
</dbReference>
<evidence type="ECO:0000256" key="8">
    <source>
        <dbReference type="ARBA" id="ARBA00023125"/>
    </source>
</evidence>
<feature type="active site" evidence="11">
    <location>
        <position position="256"/>
    </location>
</feature>
<evidence type="ECO:0000259" key="12">
    <source>
        <dbReference type="PROSITE" id="PS51898"/>
    </source>
</evidence>
<dbReference type="InterPro" id="IPR011010">
    <property type="entry name" value="DNA_brk_join_enz"/>
</dbReference>
<dbReference type="InterPro" id="IPR004107">
    <property type="entry name" value="Integrase_SAM-like_N"/>
</dbReference>
<dbReference type="Pfam" id="PF00589">
    <property type="entry name" value="Phage_integrase"/>
    <property type="match status" value="1"/>
</dbReference>
<keyword evidence="6 11" id="KW-0159">Chromosome partition</keyword>
<accession>A0AAU7FCM2</accession>
<keyword evidence="9 11" id="KW-0233">DNA recombination</keyword>
<evidence type="ECO:0000313" key="14">
    <source>
        <dbReference type="EMBL" id="XBM01714.1"/>
    </source>
</evidence>
<protein>
    <recommendedName>
        <fullName evidence="3 11">Tyrosine recombinase XerD</fullName>
    </recommendedName>
</protein>
<evidence type="ECO:0000256" key="10">
    <source>
        <dbReference type="ARBA" id="ARBA00023306"/>
    </source>
</evidence>
<comment type="subunit">
    <text evidence="11">Forms a cyclic heterotetrameric complex composed of two molecules of XerC and two molecules of XerD.</text>
</comment>
<evidence type="ECO:0000256" key="7">
    <source>
        <dbReference type="ARBA" id="ARBA00022908"/>
    </source>
</evidence>
<evidence type="ECO:0000256" key="3">
    <source>
        <dbReference type="ARBA" id="ARBA00015810"/>
    </source>
</evidence>
<dbReference type="GO" id="GO:0051301">
    <property type="term" value="P:cell division"/>
    <property type="evidence" value="ECO:0007669"/>
    <property type="project" value="UniProtKB-KW"/>
</dbReference>
<dbReference type="InterPro" id="IPR023009">
    <property type="entry name" value="Tyrosine_recombinase_XerC/XerD"/>
</dbReference>
<keyword evidence="10 11" id="KW-0131">Cell cycle</keyword>
<feature type="domain" description="Core-binding (CB)" evidence="13">
    <location>
        <begin position="13"/>
        <end position="98"/>
    </location>
</feature>
<name>A0AAU7FCM2_9NEIS</name>
<dbReference type="CDD" id="cd00798">
    <property type="entry name" value="INT_XerDC_C"/>
    <property type="match status" value="1"/>
</dbReference>
<evidence type="ECO:0000256" key="1">
    <source>
        <dbReference type="ARBA" id="ARBA00004496"/>
    </source>
</evidence>
<dbReference type="InterPro" id="IPR044068">
    <property type="entry name" value="CB"/>
</dbReference>
<comment type="similarity">
    <text evidence="2 11">Belongs to the 'phage' integrase family. XerD subfamily.</text>
</comment>
<comment type="subcellular location">
    <subcellularLocation>
        <location evidence="1 11">Cytoplasm</location>
    </subcellularLocation>
</comment>
<dbReference type="InterPro" id="IPR013762">
    <property type="entry name" value="Integrase-like_cat_sf"/>
</dbReference>
<dbReference type="GO" id="GO:0005737">
    <property type="term" value="C:cytoplasm"/>
    <property type="evidence" value="ECO:0007669"/>
    <property type="project" value="UniProtKB-SubCell"/>
</dbReference>
<dbReference type="HAMAP" id="MF_01808">
    <property type="entry name" value="Recomb_XerC_XerD"/>
    <property type="match status" value="1"/>
</dbReference>
<dbReference type="AlphaFoldDB" id="A0AAU7FCM2"/>
<dbReference type="GO" id="GO:0007059">
    <property type="term" value="P:chromosome segregation"/>
    <property type="evidence" value="ECO:0007669"/>
    <property type="project" value="UniProtKB-UniRule"/>
</dbReference>
<evidence type="ECO:0000256" key="2">
    <source>
        <dbReference type="ARBA" id="ARBA00010450"/>
    </source>
</evidence>
<comment type="function">
    <text evidence="11">Site-specific tyrosine recombinase, which acts by catalyzing the cutting and rejoining of the recombining DNA molecules. The XerC-XerD complex is essential to convert dimers of the bacterial chromosome into monomers to permit their segregation at cell division. It also contributes to the segregational stability of plasmids.</text>
</comment>
<dbReference type="InterPro" id="IPR011932">
    <property type="entry name" value="Recomb_XerD"/>
</dbReference>
<dbReference type="InterPro" id="IPR002104">
    <property type="entry name" value="Integrase_catalytic"/>
</dbReference>
<feature type="domain" description="Tyr recombinase" evidence="12">
    <location>
        <begin position="119"/>
        <end position="304"/>
    </location>
</feature>
<evidence type="ECO:0000256" key="4">
    <source>
        <dbReference type="ARBA" id="ARBA00022490"/>
    </source>
</evidence>
<gene>
    <name evidence="11 14" type="primary">xerD</name>
    <name evidence="14" type="ORF">ABHF33_05390</name>
</gene>
<dbReference type="NCBIfam" id="NF001399">
    <property type="entry name" value="PRK00283.1"/>
    <property type="match status" value="1"/>
</dbReference>